<keyword evidence="3" id="KW-0732">Signal</keyword>
<reference evidence="12" key="1">
    <citation type="submission" date="2021-02" db="EMBL/GenBank/DDBJ databases">
        <authorList>
            <person name="Dougan E. K."/>
            <person name="Rhodes N."/>
            <person name="Thang M."/>
            <person name="Chan C."/>
        </authorList>
    </citation>
    <scope>NUCLEOTIDE SEQUENCE</scope>
</reference>
<dbReference type="InterPro" id="IPR039798">
    <property type="entry name" value="Sulfhydryl_oxidase"/>
</dbReference>
<dbReference type="Pfam" id="PF00085">
    <property type="entry name" value="Thioredoxin"/>
    <property type="match status" value="1"/>
</dbReference>
<evidence type="ECO:0000256" key="7">
    <source>
        <dbReference type="ARBA" id="ARBA00023180"/>
    </source>
</evidence>
<keyword evidence="6" id="KW-1015">Disulfide bond</keyword>
<dbReference type="PANTHER" id="PTHR22897:SF8">
    <property type="entry name" value="SULFHYDRYL OXIDASE"/>
    <property type="match status" value="1"/>
</dbReference>
<dbReference type="GO" id="GO:0000139">
    <property type="term" value="C:Golgi membrane"/>
    <property type="evidence" value="ECO:0007669"/>
    <property type="project" value="TreeGrafter"/>
</dbReference>
<dbReference type="GO" id="GO:0006457">
    <property type="term" value="P:protein folding"/>
    <property type="evidence" value="ECO:0007669"/>
    <property type="project" value="TreeGrafter"/>
</dbReference>
<evidence type="ECO:0000259" key="10">
    <source>
        <dbReference type="PROSITE" id="PS51324"/>
    </source>
</evidence>
<evidence type="ECO:0000256" key="1">
    <source>
        <dbReference type="ARBA" id="ARBA00001974"/>
    </source>
</evidence>
<evidence type="ECO:0000256" key="8">
    <source>
        <dbReference type="RuleBase" id="RU371123"/>
    </source>
</evidence>
<dbReference type="InterPro" id="IPR013766">
    <property type="entry name" value="Thioredoxin_domain"/>
</dbReference>
<keyword evidence="13" id="KW-1185">Reference proteome</keyword>
<accession>A0A813G400</accession>
<evidence type="ECO:0000256" key="2">
    <source>
        <dbReference type="ARBA" id="ARBA00022630"/>
    </source>
</evidence>
<evidence type="ECO:0000313" key="13">
    <source>
        <dbReference type="Proteomes" id="UP000654075"/>
    </source>
</evidence>
<dbReference type="InterPro" id="IPR036774">
    <property type="entry name" value="ERV/ALR_sulphydryl_oxid_sf"/>
</dbReference>
<name>A0A813G400_POLGL</name>
<gene>
    <name evidence="12" type="ORF">PGLA1383_LOCUS38823</name>
</gene>
<comment type="caution">
    <text evidence="12">The sequence shown here is derived from an EMBL/GenBank/DDBJ whole genome shotgun (WGS) entry which is preliminary data.</text>
</comment>
<feature type="domain" description="ERV/ALR sulfhydryl oxidase" evidence="10">
    <location>
        <begin position="436"/>
        <end position="561"/>
    </location>
</feature>
<organism evidence="12 13">
    <name type="scientific">Polarella glacialis</name>
    <name type="common">Dinoflagellate</name>
    <dbReference type="NCBI Taxonomy" id="89957"/>
    <lineage>
        <taxon>Eukaryota</taxon>
        <taxon>Sar</taxon>
        <taxon>Alveolata</taxon>
        <taxon>Dinophyceae</taxon>
        <taxon>Suessiales</taxon>
        <taxon>Suessiaceae</taxon>
        <taxon>Polarella</taxon>
    </lineage>
</organism>
<dbReference type="GO" id="GO:0016971">
    <property type="term" value="F:flavin-dependent sulfhydryl oxidase activity"/>
    <property type="evidence" value="ECO:0007669"/>
    <property type="project" value="InterPro"/>
</dbReference>
<keyword evidence="2 8" id="KW-0285">Flavoprotein</keyword>
<dbReference type="AlphaFoldDB" id="A0A813G400"/>
<feature type="region of interest" description="Disordered" evidence="9">
    <location>
        <begin position="614"/>
        <end position="639"/>
    </location>
</feature>
<proteinExistence type="predicted"/>
<dbReference type="CDD" id="cd02961">
    <property type="entry name" value="PDI_a_family"/>
    <property type="match status" value="1"/>
</dbReference>
<dbReference type="Gene3D" id="1.20.120.310">
    <property type="entry name" value="ERV/ALR sulfhydryl oxidase domain"/>
    <property type="match status" value="1"/>
</dbReference>
<dbReference type="Pfam" id="PF04777">
    <property type="entry name" value="Evr1_Alr"/>
    <property type="match status" value="1"/>
</dbReference>
<dbReference type="OrthoDB" id="59470at2759"/>
<sequence length="639" mass="70484">AGESLALTADGSGGALTLTVELERRGKPLFVQLSNGTGDADQVVVARFAEAGRACAKSQPVRQKADCSLLRPGGDHRALSEANGEKFCAHPEAKETRAYFCRYPPRFYAHAGICTQYAQFCPFPELQSEGDASVIETAVVNVDGNLFHALEECGVFQEEVWIFKVFVHWCPHCQQLMPRLYRLALVLRQHGVTNLRFGAINCATEHDLCASQNWPGHPLLVAKYLGPNREVHDAIEHWVEVVKDAQLRAMLPRYALPGEFPVLKLLLEQLPESLAPKSAWSPLFEEAAGAGGAGSGACPNLTALHTSRPEAIEEPVGNGWHDVEANFTARRRWTDAFIMLRHIFQEWIAPIGDDGNTEAFSYRQLVVIEAWVGILSSNLPPPFGIADELQGLRNSLLARLRAAQTAEGSRLCAEDWKSLVAPVLQKIAEVGQREFAVASACGTDTCRLWSLFHVLAAEGLRRQEDLLADDATSSEGLAPPAHPRSMLAAIRGFVDEFFKCLYCRRHFLEQFDAGSYDLELANQDRRETVLYMWRIHSAVSVRIAAENGCDAADRRWPPSSLCPLCWDTSSTRDWQVLSETSKMEAGRMSRALQAKALPNEEEVMKFLMTAFLESPDANETDVPPAIGSGEEGEAGRESS</sequence>
<dbReference type="SUPFAM" id="SSF52833">
    <property type="entry name" value="Thioredoxin-like"/>
    <property type="match status" value="1"/>
</dbReference>
<evidence type="ECO:0000259" key="11">
    <source>
        <dbReference type="PROSITE" id="PS51352"/>
    </source>
</evidence>
<evidence type="ECO:0000256" key="5">
    <source>
        <dbReference type="ARBA" id="ARBA00023002"/>
    </source>
</evidence>
<dbReference type="InterPro" id="IPR036249">
    <property type="entry name" value="Thioredoxin-like_sf"/>
</dbReference>
<evidence type="ECO:0000256" key="3">
    <source>
        <dbReference type="ARBA" id="ARBA00022729"/>
    </source>
</evidence>
<protein>
    <recommendedName>
        <fullName evidence="8">Sulfhydryl oxidase</fullName>
        <ecNumber evidence="8">1.8.3.2</ecNumber>
    </recommendedName>
</protein>
<dbReference type="InterPro" id="IPR017905">
    <property type="entry name" value="ERV/ALR_sulphydryl_oxidase"/>
</dbReference>
<evidence type="ECO:0000256" key="4">
    <source>
        <dbReference type="ARBA" id="ARBA00022827"/>
    </source>
</evidence>
<dbReference type="EC" id="1.8.3.2" evidence="8"/>
<dbReference type="EMBL" id="CAJNNV010027703">
    <property type="protein sequence ID" value="CAE8621302.1"/>
    <property type="molecule type" value="Genomic_DNA"/>
</dbReference>
<keyword evidence="5 8" id="KW-0560">Oxidoreductase</keyword>
<dbReference type="PROSITE" id="PS51352">
    <property type="entry name" value="THIOREDOXIN_2"/>
    <property type="match status" value="1"/>
</dbReference>
<dbReference type="GO" id="GO:0003756">
    <property type="term" value="F:protein disulfide isomerase activity"/>
    <property type="evidence" value="ECO:0007669"/>
    <property type="project" value="TreeGrafter"/>
</dbReference>
<evidence type="ECO:0000256" key="9">
    <source>
        <dbReference type="SAM" id="MobiDB-lite"/>
    </source>
</evidence>
<dbReference type="PROSITE" id="PS51324">
    <property type="entry name" value="ERV_ALR"/>
    <property type="match status" value="1"/>
</dbReference>
<evidence type="ECO:0000313" key="12">
    <source>
        <dbReference type="EMBL" id="CAE8621302.1"/>
    </source>
</evidence>
<dbReference type="SUPFAM" id="SSF69000">
    <property type="entry name" value="FAD-dependent thiol oxidase"/>
    <property type="match status" value="1"/>
</dbReference>
<dbReference type="Proteomes" id="UP000654075">
    <property type="component" value="Unassembled WGS sequence"/>
</dbReference>
<dbReference type="Gene3D" id="3.40.30.10">
    <property type="entry name" value="Glutaredoxin"/>
    <property type="match status" value="1"/>
</dbReference>
<comment type="catalytic activity">
    <reaction evidence="8">
        <text>2 R'C(R)SH + O2 = R'C(R)S-S(R)CR' + H2O2</text>
        <dbReference type="Rhea" id="RHEA:17357"/>
        <dbReference type="ChEBI" id="CHEBI:15379"/>
        <dbReference type="ChEBI" id="CHEBI:16240"/>
        <dbReference type="ChEBI" id="CHEBI:16520"/>
        <dbReference type="ChEBI" id="CHEBI:17412"/>
        <dbReference type="EC" id="1.8.3.2"/>
    </reaction>
</comment>
<feature type="domain" description="Thioredoxin" evidence="11">
    <location>
        <begin position="127"/>
        <end position="275"/>
    </location>
</feature>
<dbReference type="PANTHER" id="PTHR22897">
    <property type="entry name" value="QUIESCIN Q6-RELATED SULFHYDRYL OXIDASE"/>
    <property type="match status" value="1"/>
</dbReference>
<comment type="cofactor">
    <cofactor evidence="1 8">
        <name>FAD</name>
        <dbReference type="ChEBI" id="CHEBI:57692"/>
    </cofactor>
</comment>
<evidence type="ECO:0000256" key="6">
    <source>
        <dbReference type="ARBA" id="ARBA00023157"/>
    </source>
</evidence>
<keyword evidence="4 8" id="KW-0274">FAD</keyword>
<feature type="non-terminal residue" evidence="12">
    <location>
        <position position="1"/>
    </location>
</feature>
<dbReference type="GO" id="GO:0005615">
    <property type="term" value="C:extracellular space"/>
    <property type="evidence" value="ECO:0007669"/>
    <property type="project" value="TreeGrafter"/>
</dbReference>
<keyword evidence="7" id="KW-0325">Glycoprotein</keyword>